<organism evidence="11 12">
    <name type="scientific">Helobdella robusta</name>
    <name type="common">Californian leech</name>
    <dbReference type="NCBI Taxonomy" id="6412"/>
    <lineage>
        <taxon>Eukaryota</taxon>
        <taxon>Metazoa</taxon>
        <taxon>Spiralia</taxon>
        <taxon>Lophotrochozoa</taxon>
        <taxon>Annelida</taxon>
        <taxon>Clitellata</taxon>
        <taxon>Hirudinea</taxon>
        <taxon>Rhynchobdellida</taxon>
        <taxon>Glossiphoniidae</taxon>
        <taxon>Helobdella</taxon>
    </lineage>
</organism>
<dbReference type="Proteomes" id="UP000015101">
    <property type="component" value="Unassembled WGS sequence"/>
</dbReference>
<dbReference type="PANTHER" id="PTHR43344">
    <property type="entry name" value="PHOSPHOSERINE PHOSPHATASE"/>
    <property type="match status" value="1"/>
</dbReference>
<sequence>MDDGAKQVKLIFKHRDCVTIDVDSTICRDETIDELAKFCGKEDAIIPITTLAMEGHLDFYTSLVKSLQILDITSEKLKELVLREKSIQYSRNVKKFIKLLQNGSIAVYLINSRQHRHRLEHSPRKQVIKNLKCRFNYKSVVHIGNGMNDAKVCPVADAFVGYGGVVIRQKVKKLAGWFVTDFQQLIDEMMK</sequence>
<dbReference type="HOGENOM" id="CLU_036368_2_1_1"/>
<dbReference type="eggNOG" id="KOG1615">
    <property type="taxonomic scope" value="Eukaryota"/>
</dbReference>
<dbReference type="RefSeq" id="XP_009021963.1">
    <property type="nucleotide sequence ID" value="XM_009023715.1"/>
</dbReference>
<dbReference type="FunCoup" id="T1FU61">
    <property type="interactions" value="424"/>
</dbReference>
<comment type="cofactor">
    <cofactor evidence="1">
        <name>Mg(2+)</name>
        <dbReference type="ChEBI" id="CHEBI:18420"/>
    </cofactor>
</comment>
<dbReference type="STRING" id="6412.T1FU61"/>
<evidence type="ECO:0000256" key="3">
    <source>
        <dbReference type="ARBA" id="ARBA00012640"/>
    </source>
</evidence>
<reference evidence="12" key="1">
    <citation type="submission" date="2012-12" db="EMBL/GenBank/DDBJ databases">
        <authorList>
            <person name="Hellsten U."/>
            <person name="Grimwood J."/>
            <person name="Chapman J.A."/>
            <person name="Shapiro H."/>
            <person name="Aerts A."/>
            <person name="Otillar R.P."/>
            <person name="Terry A.Y."/>
            <person name="Boore J.L."/>
            <person name="Simakov O."/>
            <person name="Marletaz F."/>
            <person name="Cho S.-J."/>
            <person name="Edsinger-Gonzales E."/>
            <person name="Havlak P."/>
            <person name="Kuo D.-H."/>
            <person name="Larsson T."/>
            <person name="Lv J."/>
            <person name="Arendt D."/>
            <person name="Savage R."/>
            <person name="Osoegawa K."/>
            <person name="de Jong P."/>
            <person name="Lindberg D.R."/>
            <person name="Seaver E.C."/>
            <person name="Weisblat D.A."/>
            <person name="Putnam N.H."/>
            <person name="Grigoriev I.V."/>
            <person name="Rokhsar D.S."/>
        </authorList>
    </citation>
    <scope>NUCLEOTIDE SEQUENCE</scope>
</reference>
<evidence type="ECO:0000313" key="12">
    <source>
        <dbReference type="Proteomes" id="UP000015101"/>
    </source>
</evidence>
<reference evidence="11" key="3">
    <citation type="submission" date="2015-06" db="UniProtKB">
        <authorList>
            <consortium name="EnsemblMetazoa"/>
        </authorList>
    </citation>
    <scope>IDENTIFICATION</scope>
</reference>
<keyword evidence="9" id="KW-0718">Serine biosynthesis</keyword>
<keyword evidence="7" id="KW-0378">Hydrolase</keyword>
<dbReference type="CTD" id="20212357"/>
<evidence type="ECO:0000256" key="1">
    <source>
        <dbReference type="ARBA" id="ARBA00001946"/>
    </source>
</evidence>
<evidence type="ECO:0000256" key="8">
    <source>
        <dbReference type="ARBA" id="ARBA00022842"/>
    </source>
</evidence>
<name>T1FU61_HELRO</name>
<dbReference type="EMBL" id="AMQM01005594">
    <property type="status" value="NOT_ANNOTATED_CDS"/>
    <property type="molecule type" value="Genomic_DNA"/>
</dbReference>
<dbReference type="Gene3D" id="3.40.50.1000">
    <property type="entry name" value="HAD superfamily/HAD-like"/>
    <property type="match status" value="2"/>
</dbReference>
<keyword evidence="12" id="KW-1185">Reference proteome</keyword>
<evidence type="ECO:0000256" key="5">
    <source>
        <dbReference type="ARBA" id="ARBA00022605"/>
    </source>
</evidence>
<dbReference type="InParanoid" id="T1FU61"/>
<dbReference type="GO" id="GO:0000287">
    <property type="term" value="F:magnesium ion binding"/>
    <property type="evidence" value="ECO:0000318"/>
    <property type="project" value="GO_Central"/>
</dbReference>
<dbReference type="AlphaFoldDB" id="T1FU61"/>
<dbReference type="GeneID" id="20212357"/>
<dbReference type="InterPro" id="IPR050582">
    <property type="entry name" value="HAD-like_SerB"/>
</dbReference>
<dbReference type="KEGG" id="hro:HELRODRAFT_192663"/>
<dbReference type="GO" id="GO:0036424">
    <property type="term" value="F:L-phosphoserine phosphatase activity"/>
    <property type="evidence" value="ECO:0000318"/>
    <property type="project" value="GO_Central"/>
</dbReference>
<keyword evidence="6" id="KW-0479">Metal-binding</keyword>
<dbReference type="InterPro" id="IPR036412">
    <property type="entry name" value="HAD-like_sf"/>
</dbReference>
<dbReference type="PANTHER" id="PTHR43344:SF2">
    <property type="entry name" value="PHOSPHOSERINE PHOSPHATASE"/>
    <property type="match status" value="1"/>
</dbReference>
<reference evidence="10 12" key="2">
    <citation type="journal article" date="2013" name="Nature">
        <title>Insights into bilaterian evolution from three spiralian genomes.</title>
        <authorList>
            <person name="Simakov O."/>
            <person name="Marletaz F."/>
            <person name="Cho S.J."/>
            <person name="Edsinger-Gonzales E."/>
            <person name="Havlak P."/>
            <person name="Hellsten U."/>
            <person name="Kuo D.H."/>
            <person name="Larsson T."/>
            <person name="Lv J."/>
            <person name="Arendt D."/>
            <person name="Savage R."/>
            <person name="Osoegawa K."/>
            <person name="de Jong P."/>
            <person name="Grimwood J."/>
            <person name="Chapman J.A."/>
            <person name="Shapiro H."/>
            <person name="Aerts A."/>
            <person name="Otillar R.P."/>
            <person name="Terry A.Y."/>
            <person name="Boore J.L."/>
            <person name="Grigoriev I.V."/>
            <person name="Lindberg D.R."/>
            <person name="Seaver E.C."/>
            <person name="Weisblat D.A."/>
            <person name="Putnam N.H."/>
            <person name="Rokhsar D.S."/>
        </authorList>
    </citation>
    <scope>NUCLEOTIDE SEQUENCE</scope>
</reference>
<dbReference type="GO" id="GO:0005737">
    <property type="term" value="C:cytoplasm"/>
    <property type="evidence" value="ECO:0000318"/>
    <property type="project" value="GO_Central"/>
</dbReference>
<evidence type="ECO:0000313" key="10">
    <source>
        <dbReference type="EMBL" id="ESN99946.1"/>
    </source>
</evidence>
<evidence type="ECO:0000256" key="2">
    <source>
        <dbReference type="ARBA" id="ARBA00005135"/>
    </source>
</evidence>
<proteinExistence type="predicted"/>
<evidence type="ECO:0000256" key="9">
    <source>
        <dbReference type="ARBA" id="ARBA00023299"/>
    </source>
</evidence>
<keyword evidence="5" id="KW-0028">Amino-acid biosynthesis</keyword>
<evidence type="ECO:0000256" key="7">
    <source>
        <dbReference type="ARBA" id="ARBA00022801"/>
    </source>
</evidence>
<dbReference type="OrthoDB" id="27226at2759"/>
<gene>
    <name evidence="11" type="primary">20212357</name>
    <name evidence="10" type="ORF">HELRODRAFT_192663</name>
</gene>
<dbReference type="SUPFAM" id="SSF56784">
    <property type="entry name" value="HAD-like"/>
    <property type="match status" value="1"/>
</dbReference>
<dbReference type="EC" id="3.1.3.3" evidence="3"/>
<evidence type="ECO:0000256" key="4">
    <source>
        <dbReference type="ARBA" id="ARBA00015196"/>
    </source>
</evidence>
<dbReference type="OMA" id="XEYAGFD"/>
<evidence type="ECO:0000256" key="6">
    <source>
        <dbReference type="ARBA" id="ARBA00022723"/>
    </source>
</evidence>
<evidence type="ECO:0000313" key="11">
    <source>
        <dbReference type="EnsemblMetazoa" id="HelroP192663"/>
    </source>
</evidence>
<dbReference type="EnsemblMetazoa" id="HelroT192663">
    <property type="protein sequence ID" value="HelroP192663"/>
    <property type="gene ID" value="HelroG192663"/>
</dbReference>
<comment type="pathway">
    <text evidence="2">Amino-acid biosynthesis; L-serine biosynthesis; L-serine from 3-phospho-D-glycerate: step 3/3.</text>
</comment>
<dbReference type="GO" id="GO:0006564">
    <property type="term" value="P:L-serine biosynthetic process"/>
    <property type="evidence" value="ECO:0000318"/>
    <property type="project" value="GO_Central"/>
</dbReference>
<dbReference type="InterPro" id="IPR023214">
    <property type="entry name" value="HAD_sf"/>
</dbReference>
<accession>T1FU61</accession>
<protein>
    <recommendedName>
        <fullName evidence="4">Phosphoserine phosphatase</fullName>
        <ecNumber evidence="3">3.1.3.3</ecNumber>
    </recommendedName>
</protein>
<keyword evidence="8" id="KW-0460">Magnesium</keyword>
<dbReference type="EMBL" id="KB097026">
    <property type="protein sequence ID" value="ESN99946.1"/>
    <property type="molecule type" value="Genomic_DNA"/>
</dbReference>